<dbReference type="Proteomes" id="UP000785679">
    <property type="component" value="Unassembled WGS sequence"/>
</dbReference>
<feature type="region of interest" description="Disordered" evidence="1">
    <location>
        <begin position="227"/>
        <end position="256"/>
    </location>
</feature>
<feature type="compositionally biased region" description="Polar residues" evidence="1">
    <location>
        <begin position="28"/>
        <end position="38"/>
    </location>
</feature>
<comment type="caution">
    <text evidence="2">The sequence shown here is derived from an EMBL/GenBank/DDBJ whole genome shotgun (WGS) entry which is preliminary data.</text>
</comment>
<dbReference type="EMBL" id="RRYP01002078">
    <property type="protein sequence ID" value="TNV85164.1"/>
    <property type="molecule type" value="Genomic_DNA"/>
</dbReference>
<organism evidence="2 3">
    <name type="scientific">Halteria grandinella</name>
    <dbReference type="NCBI Taxonomy" id="5974"/>
    <lineage>
        <taxon>Eukaryota</taxon>
        <taxon>Sar</taxon>
        <taxon>Alveolata</taxon>
        <taxon>Ciliophora</taxon>
        <taxon>Intramacronucleata</taxon>
        <taxon>Spirotrichea</taxon>
        <taxon>Stichotrichia</taxon>
        <taxon>Sporadotrichida</taxon>
        <taxon>Halteriidae</taxon>
        <taxon>Halteria</taxon>
    </lineage>
</organism>
<feature type="compositionally biased region" description="Basic and acidic residues" evidence="1">
    <location>
        <begin position="230"/>
        <end position="241"/>
    </location>
</feature>
<name>A0A8J8P3J7_HALGN</name>
<protein>
    <submittedName>
        <fullName evidence="2">Uncharacterized protein</fullName>
    </submittedName>
</protein>
<proteinExistence type="predicted"/>
<evidence type="ECO:0000256" key="1">
    <source>
        <dbReference type="SAM" id="MobiDB-lite"/>
    </source>
</evidence>
<accession>A0A8J8P3J7</accession>
<dbReference type="AlphaFoldDB" id="A0A8J8P3J7"/>
<feature type="region of interest" description="Disordered" evidence="1">
    <location>
        <begin position="474"/>
        <end position="514"/>
    </location>
</feature>
<sequence length="845" mass="96784">MSPQKADEVYQQTLQKPPRQKPTESKIDNSSPKNNIELRQSVKELNKKAMREMQDKLMKTLERKNVEQMKAQQVVSTRNFNTKSGRLRTAGDDMFEREVNNNNNDSQSSFMNESERQRQFEKQAFKTDYFLYKNAQKPQQQEVIVPLTHYQTSPTTTQTPLGGQLIAADNVMTKLMKQRNPPDNNMLLKESAKVDEYMFDTSAVRKNRDIKGNVDKVVIKNFLVKQKKSSRNEQRSQKTRSESPTNQRTEESSVDDRIEEETLNKLLEPEVNAEAIPRTIYLTSKTSERTLDKLRDKMRANQFNHLNFNAFYGSKIGRQYYKGVIIPGYAKKGGNVVSRGGSNNSKSALKVKYSTIEPHQTSDKSLLPKTVGKKVKIPIEEEPNHNPLDIMVPYHKKMQDSEGVAAFKQSSGSAIIQQILGKNTTPKEQPPAAEEDDTTYKRWMNTQSATIGNNTAIDLGTTFLTSTALPALQNTQQKQQPSLSFSSTQHRHSTSMKEIRQLHGASSTPQQKVEIKQQQQRLKKNVSKQESYIKPQEQQVIVKSMKKILDQLEFNLANNEVSEGGARNRDELDRKERLMKITEAEHKKFKPTWKATTFQQQRQKIEHMLEKGYHLELIDQTFKGSKQEPTWPLAKSHVSKAMELAGDQDLSPNKGGSNVPKFERKQTKKEQEKFTILNGKLHIGELPTKSKFWFSASDQDYDDGDIKEPGWKKKASQQAWKAKLEKMRKQKNLAEEDVIASKMPNVSLIPSLEEQEFGQTTLTKKLLENPDIQRALGMVKQSEDMVGGIGSGLFKHVPYKPPPNFIGRNKKHIKELEQRIVSQAQEYEDFQNQNFKRNMTVSALM</sequence>
<gene>
    <name evidence="2" type="ORF">FGO68_gene6828</name>
</gene>
<feature type="region of interest" description="Disordered" evidence="1">
    <location>
        <begin position="1"/>
        <end position="38"/>
    </location>
</feature>
<evidence type="ECO:0000313" key="3">
    <source>
        <dbReference type="Proteomes" id="UP000785679"/>
    </source>
</evidence>
<keyword evidence="3" id="KW-1185">Reference proteome</keyword>
<reference evidence="2" key="1">
    <citation type="submission" date="2019-06" db="EMBL/GenBank/DDBJ databases">
        <authorList>
            <person name="Zheng W."/>
        </authorList>
    </citation>
    <scope>NUCLEOTIDE SEQUENCE</scope>
    <source>
        <strain evidence="2">QDHG01</strain>
    </source>
</reference>
<feature type="compositionally biased region" description="Basic and acidic residues" evidence="1">
    <location>
        <begin position="661"/>
        <end position="670"/>
    </location>
</feature>
<feature type="region of interest" description="Disordered" evidence="1">
    <location>
        <begin position="647"/>
        <end position="670"/>
    </location>
</feature>
<evidence type="ECO:0000313" key="2">
    <source>
        <dbReference type="EMBL" id="TNV85164.1"/>
    </source>
</evidence>
<feature type="compositionally biased region" description="Polar residues" evidence="1">
    <location>
        <begin position="474"/>
        <end position="488"/>
    </location>
</feature>